<keyword evidence="3" id="KW-1185">Reference proteome</keyword>
<sequence>MLPEPCFTFTIPSVHDDTTLNCRIYNPPCNVLNATGSEEQWHPRGAIIAHPYAPLGGSYDDGVVLSAAAEILKQGFVVGTFNFRGAGSSRGSTSWQAKPEIEDYTSFVGFFVHYVEGLREPIPQSPSPRAFGSKLSPIPSAYDMSPAPTVSGTQGITMILAGYSYGALIDIHLPTPDVILQRFQSVSKGSAEAEIRLRAVSLAAQWNRDAQSRMEVQQARRTESHEKIRPSAHSMAMAMGGDECEPGTRRPSHESRGSLDAVRRSVDKGRKKLGLGRHGSDMSEQAMTEQSLISTNIPSVQIHYLLISPPLSLVTALVTMFSSSIRANTPQGEDKICTSPTLVVYGDRDVFTSQRRYRKWAESLAAKPGSHFHFREISGAGHFYHEDGVEIELRHCIRQWVQEMQGCSG</sequence>
<dbReference type="Proteomes" id="UP001590950">
    <property type="component" value="Unassembled WGS sequence"/>
</dbReference>
<dbReference type="SUPFAM" id="SSF53474">
    <property type="entry name" value="alpha/beta-Hydrolases"/>
    <property type="match status" value="1"/>
</dbReference>
<feature type="region of interest" description="Disordered" evidence="1">
    <location>
        <begin position="242"/>
        <end position="284"/>
    </location>
</feature>
<evidence type="ECO:0008006" key="4">
    <source>
        <dbReference type="Google" id="ProtNLM"/>
    </source>
</evidence>
<dbReference type="EMBL" id="JBEFKJ010000022">
    <property type="protein sequence ID" value="KAL2040256.1"/>
    <property type="molecule type" value="Genomic_DNA"/>
</dbReference>
<feature type="compositionally biased region" description="Basic and acidic residues" evidence="1">
    <location>
        <begin position="246"/>
        <end position="268"/>
    </location>
</feature>
<proteinExistence type="predicted"/>
<accession>A0ABR4A4H8</accession>
<gene>
    <name evidence="2" type="ORF">N7G274_007159</name>
</gene>
<dbReference type="Gene3D" id="3.40.50.1820">
    <property type="entry name" value="alpha/beta hydrolase"/>
    <property type="match status" value="2"/>
</dbReference>
<dbReference type="PANTHER" id="PTHR42103">
    <property type="entry name" value="ALPHA/BETA-HYDROLASES SUPERFAMILY PROTEIN"/>
    <property type="match status" value="1"/>
</dbReference>
<organism evidence="2 3">
    <name type="scientific">Stereocaulon virgatum</name>
    <dbReference type="NCBI Taxonomy" id="373712"/>
    <lineage>
        <taxon>Eukaryota</taxon>
        <taxon>Fungi</taxon>
        <taxon>Dikarya</taxon>
        <taxon>Ascomycota</taxon>
        <taxon>Pezizomycotina</taxon>
        <taxon>Lecanoromycetes</taxon>
        <taxon>OSLEUM clade</taxon>
        <taxon>Lecanoromycetidae</taxon>
        <taxon>Lecanorales</taxon>
        <taxon>Lecanorineae</taxon>
        <taxon>Stereocaulaceae</taxon>
        <taxon>Stereocaulon</taxon>
    </lineage>
</organism>
<evidence type="ECO:0000313" key="3">
    <source>
        <dbReference type="Proteomes" id="UP001590950"/>
    </source>
</evidence>
<evidence type="ECO:0000313" key="2">
    <source>
        <dbReference type="EMBL" id="KAL2040256.1"/>
    </source>
</evidence>
<reference evidence="2 3" key="1">
    <citation type="submission" date="2024-09" db="EMBL/GenBank/DDBJ databases">
        <title>Rethinking Asexuality: The Enigmatic Case of Functional Sexual Genes in Lepraria (Stereocaulaceae).</title>
        <authorList>
            <person name="Doellman M."/>
            <person name="Sun Y."/>
            <person name="Barcenas-Pena A."/>
            <person name="Lumbsch H.T."/>
            <person name="Grewe F."/>
        </authorList>
    </citation>
    <scope>NUCLEOTIDE SEQUENCE [LARGE SCALE GENOMIC DNA]</scope>
    <source>
        <strain evidence="2 3">Mercado 3170</strain>
    </source>
</reference>
<comment type="caution">
    <text evidence="2">The sequence shown here is derived from an EMBL/GenBank/DDBJ whole genome shotgun (WGS) entry which is preliminary data.</text>
</comment>
<evidence type="ECO:0000256" key="1">
    <source>
        <dbReference type="SAM" id="MobiDB-lite"/>
    </source>
</evidence>
<dbReference type="InterPro" id="IPR029058">
    <property type="entry name" value="AB_hydrolase_fold"/>
</dbReference>
<name>A0ABR4A4H8_9LECA</name>
<protein>
    <recommendedName>
        <fullName evidence="4">Alpha/beta-hydrolase</fullName>
    </recommendedName>
</protein>
<dbReference type="PANTHER" id="PTHR42103:SF2">
    <property type="entry name" value="AB HYDROLASE-1 DOMAIN-CONTAINING PROTEIN"/>
    <property type="match status" value="1"/>
</dbReference>